<dbReference type="GO" id="GO:0004252">
    <property type="term" value="F:serine-type endopeptidase activity"/>
    <property type="evidence" value="ECO:0007669"/>
    <property type="project" value="InterPro"/>
</dbReference>
<evidence type="ECO:0000256" key="6">
    <source>
        <dbReference type="ARBA" id="ARBA00023136"/>
    </source>
</evidence>
<dbReference type="InterPro" id="IPR022764">
    <property type="entry name" value="Peptidase_S54_rhomboid_dom"/>
</dbReference>
<evidence type="ECO:0000313" key="10">
    <source>
        <dbReference type="Proteomes" id="UP000244905"/>
    </source>
</evidence>
<keyword evidence="4" id="KW-0378">Hydrolase</keyword>
<feature type="transmembrane region" description="Helical" evidence="7">
    <location>
        <begin position="215"/>
        <end position="234"/>
    </location>
</feature>
<protein>
    <submittedName>
        <fullName evidence="9">Rhomboid family intramembrane serine protease</fullName>
    </submittedName>
</protein>
<dbReference type="AlphaFoldDB" id="A0A2V1IMN7"/>
<keyword evidence="10" id="KW-1185">Reference proteome</keyword>
<feature type="transmembrane region" description="Helical" evidence="7">
    <location>
        <begin position="49"/>
        <end position="75"/>
    </location>
</feature>
<organism evidence="9 10">
    <name type="scientific">Duncaniella muris</name>
    <dbReference type="NCBI Taxonomy" id="2094150"/>
    <lineage>
        <taxon>Bacteria</taxon>
        <taxon>Pseudomonadati</taxon>
        <taxon>Bacteroidota</taxon>
        <taxon>Bacteroidia</taxon>
        <taxon>Bacteroidales</taxon>
        <taxon>Muribaculaceae</taxon>
        <taxon>Duncaniella</taxon>
    </lineage>
</organism>
<dbReference type="GeneID" id="82526244"/>
<dbReference type="Proteomes" id="UP000244905">
    <property type="component" value="Unassembled WGS sequence"/>
</dbReference>
<evidence type="ECO:0000256" key="7">
    <source>
        <dbReference type="SAM" id="Phobius"/>
    </source>
</evidence>
<proteinExistence type="inferred from homology"/>
<evidence type="ECO:0000256" key="5">
    <source>
        <dbReference type="ARBA" id="ARBA00022989"/>
    </source>
</evidence>
<evidence type="ECO:0000256" key="3">
    <source>
        <dbReference type="ARBA" id="ARBA00022692"/>
    </source>
</evidence>
<feature type="transmembrane region" description="Helical" evidence="7">
    <location>
        <begin position="87"/>
        <end position="108"/>
    </location>
</feature>
<feature type="transmembrane region" description="Helical" evidence="7">
    <location>
        <begin position="161"/>
        <end position="182"/>
    </location>
</feature>
<feature type="domain" description="Peptidase S54 rhomboid" evidence="8">
    <location>
        <begin position="48"/>
        <end position="104"/>
    </location>
</feature>
<sequence length="244" mass="27304">MPPVTKNLIIINLIVWLAMFVLPRHLGADLETYAGLHYFKASDFNPAQLLTYMFMHSTGSLAHIFFNMFSLFMFGMTLERTLGSARFLFYYISCGVGAALIQELTWALTWEDTFVRLIAKTSDVDFAEAREFVTNSEFTAEGRAWLARNLNMFVTIGASGAIYGILLAFGMLFPNAPLYLFFIPVPIKAKWMVIGMGVIEILIGLSEAAGRSDGVAHFAHLGGMIFGFFIILYWKKKGTFHGGF</sequence>
<comment type="similarity">
    <text evidence="2">Belongs to the peptidase S54 family.</text>
</comment>
<comment type="caution">
    <text evidence="9">The sequence shown here is derived from an EMBL/GenBank/DDBJ whole genome shotgun (WGS) entry which is preliminary data.</text>
</comment>
<dbReference type="SUPFAM" id="SSF144091">
    <property type="entry name" value="Rhomboid-like"/>
    <property type="match status" value="1"/>
</dbReference>
<evidence type="ECO:0000313" key="9">
    <source>
        <dbReference type="EMBL" id="PWB02059.1"/>
    </source>
</evidence>
<gene>
    <name evidence="9" type="ORF">C5O23_07790</name>
</gene>
<feature type="domain" description="Peptidase S54 rhomboid" evidence="8">
    <location>
        <begin position="146"/>
        <end position="233"/>
    </location>
</feature>
<dbReference type="GO" id="GO:0006508">
    <property type="term" value="P:proteolysis"/>
    <property type="evidence" value="ECO:0007669"/>
    <property type="project" value="UniProtKB-KW"/>
</dbReference>
<keyword evidence="3 7" id="KW-0812">Transmembrane</keyword>
<comment type="subcellular location">
    <subcellularLocation>
        <location evidence="1">Membrane</location>
        <topology evidence="1">Multi-pass membrane protein</topology>
    </subcellularLocation>
</comment>
<dbReference type="RefSeq" id="WP_107032439.1">
    <property type="nucleotide sequence ID" value="NZ_CAJSYL010000048.1"/>
</dbReference>
<dbReference type="Pfam" id="PF01694">
    <property type="entry name" value="Rhomboid"/>
    <property type="match status" value="2"/>
</dbReference>
<keyword evidence="9" id="KW-0645">Protease</keyword>
<feature type="transmembrane region" description="Helical" evidence="7">
    <location>
        <begin position="189"/>
        <end position="209"/>
    </location>
</feature>
<keyword evidence="6 7" id="KW-0472">Membrane</keyword>
<keyword evidence="5 7" id="KW-1133">Transmembrane helix</keyword>
<evidence type="ECO:0000259" key="8">
    <source>
        <dbReference type="Pfam" id="PF01694"/>
    </source>
</evidence>
<evidence type="ECO:0000256" key="4">
    <source>
        <dbReference type="ARBA" id="ARBA00022801"/>
    </source>
</evidence>
<evidence type="ECO:0000256" key="2">
    <source>
        <dbReference type="ARBA" id="ARBA00009045"/>
    </source>
</evidence>
<accession>A0A2V1IMN7</accession>
<dbReference type="PANTHER" id="PTHR43731">
    <property type="entry name" value="RHOMBOID PROTEASE"/>
    <property type="match status" value="1"/>
</dbReference>
<dbReference type="PANTHER" id="PTHR43731:SF14">
    <property type="entry name" value="PRESENILIN-ASSOCIATED RHOMBOID-LIKE PROTEIN, MITOCHONDRIAL"/>
    <property type="match status" value="1"/>
</dbReference>
<dbReference type="InterPro" id="IPR050925">
    <property type="entry name" value="Rhomboid_protease_S54"/>
</dbReference>
<feature type="transmembrane region" description="Helical" evidence="7">
    <location>
        <begin position="7"/>
        <end position="26"/>
    </location>
</feature>
<evidence type="ECO:0000256" key="1">
    <source>
        <dbReference type="ARBA" id="ARBA00004141"/>
    </source>
</evidence>
<dbReference type="InterPro" id="IPR035952">
    <property type="entry name" value="Rhomboid-like_sf"/>
</dbReference>
<dbReference type="GO" id="GO:0016020">
    <property type="term" value="C:membrane"/>
    <property type="evidence" value="ECO:0007669"/>
    <property type="project" value="UniProtKB-SubCell"/>
</dbReference>
<dbReference type="Gene3D" id="1.20.1540.10">
    <property type="entry name" value="Rhomboid-like"/>
    <property type="match status" value="1"/>
</dbReference>
<reference evidence="10" key="1">
    <citation type="submission" date="2018-02" db="EMBL/GenBank/DDBJ databases">
        <authorList>
            <person name="Clavel T."/>
            <person name="Strowig T."/>
        </authorList>
    </citation>
    <scope>NUCLEOTIDE SEQUENCE [LARGE SCALE GENOMIC DNA]</scope>
    <source>
        <strain evidence="10">DSM 103720</strain>
    </source>
</reference>
<dbReference type="EMBL" id="PUEC01000016">
    <property type="protein sequence ID" value="PWB02059.1"/>
    <property type="molecule type" value="Genomic_DNA"/>
</dbReference>
<name>A0A2V1IMN7_9BACT</name>